<dbReference type="Proteomes" id="UP001596119">
    <property type="component" value="Unassembled WGS sequence"/>
</dbReference>
<feature type="transmembrane region" description="Helical" evidence="5">
    <location>
        <begin position="75"/>
        <end position="93"/>
    </location>
</feature>
<keyword evidence="2 5" id="KW-0812">Transmembrane</keyword>
<organism evidence="7 8">
    <name type="scientific">Pseudonocardia lutea</name>
    <dbReference type="NCBI Taxonomy" id="2172015"/>
    <lineage>
        <taxon>Bacteria</taxon>
        <taxon>Bacillati</taxon>
        <taxon>Actinomycetota</taxon>
        <taxon>Actinomycetes</taxon>
        <taxon>Pseudonocardiales</taxon>
        <taxon>Pseudonocardiaceae</taxon>
        <taxon>Pseudonocardia</taxon>
    </lineage>
</organism>
<dbReference type="PANTHER" id="PTHR37422">
    <property type="entry name" value="TEICHURONIC ACID BIOSYNTHESIS PROTEIN TUAE"/>
    <property type="match status" value="1"/>
</dbReference>
<feature type="transmembrane region" description="Helical" evidence="5">
    <location>
        <begin position="240"/>
        <end position="259"/>
    </location>
</feature>
<dbReference type="InterPro" id="IPR051533">
    <property type="entry name" value="WaaL-like"/>
</dbReference>
<dbReference type="EMBL" id="JBHSQK010000010">
    <property type="protein sequence ID" value="MFC5947741.1"/>
    <property type="molecule type" value="Genomic_DNA"/>
</dbReference>
<feature type="transmembrane region" description="Helical" evidence="5">
    <location>
        <begin position="265"/>
        <end position="283"/>
    </location>
</feature>
<dbReference type="PANTHER" id="PTHR37422:SF13">
    <property type="entry name" value="LIPOPOLYSACCHARIDE BIOSYNTHESIS PROTEIN PA4999-RELATED"/>
    <property type="match status" value="1"/>
</dbReference>
<evidence type="ECO:0000256" key="2">
    <source>
        <dbReference type="ARBA" id="ARBA00022692"/>
    </source>
</evidence>
<gene>
    <name evidence="7" type="ORF">ACFQH9_05580</name>
</gene>
<feature type="transmembrane region" description="Helical" evidence="5">
    <location>
        <begin position="436"/>
        <end position="457"/>
    </location>
</feature>
<evidence type="ECO:0000256" key="4">
    <source>
        <dbReference type="ARBA" id="ARBA00023136"/>
    </source>
</evidence>
<proteinExistence type="predicted"/>
<evidence type="ECO:0000256" key="1">
    <source>
        <dbReference type="ARBA" id="ARBA00004141"/>
    </source>
</evidence>
<evidence type="ECO:0000313" key="8">
    <source>
        <dbReference type="Proteomes" id="UP001596119"/>
    </source>
</evidence>
<name>A0ABW1I4W8_9PSEU</name>
<feature type="transmembrane region" description="Helical" evidence="5">
    <location>
        <begin position="387"/>
        <end position="407"/>
    </location>
</feature>
<dbReference type="GO" id="GO:0016874">
    <property type="term" value="F:ligase activity"/>
    <property type="evidence" value="ECO:0007669"/>
    <property type="project" value="UniProtKB-KW"/>
</dbReference>
<comment type="caution">
    <text evidence="7">The sequence shown here is derived from an EMBL/GenBank/DDBJ whole genome shotgun (WGS) entry which is preliminary data.</text>
</comment>
<feature type="transmembrane region" description="Helical" evidence="5">
    <location>
        <begin position="195"/>
        <end position="210"/>
    </location>
</feature>
<evidence type="ECO:0000313" key="7">
    <source>
        <dbReference type="EMBL" id="MFC5947741.1"/>
    </source>
</evidence>
<reference evidence="8" key="1">
    <citation type="journal article" date="2019" name="Int. J. Syst. Evol. Microbiol.">
        <title>The Global Catalogue of Microorganisms (GCM) 10K type strain sequencing project: providing services to taxonomists for standard genome sequencing and annotation.</title>
        <authorList>
            <consortium name="The Broad Institute Genomics Platform"/>
            <consortium name="The Broad Institute Genome Sequencing Center for Infectious Disease"/>
            <person name="Wu L."/>
            <person name="Ma J."/>
        </authorList>
    </citation>
    <scope>NUCLEOTIDE SEQUENCE [LARGE SCALE GENOMIC DNA]</scope>
    <source>
        <strain evidence="8">CGMCC 4.7397</strain>
    </source>
</reference>
<dbReference type="Pfam" id="PF04932">
    <property type="entry name" value="Wzy_C"/>
    <property type="match status" value="1"/>
</dbReference>
<comment type="subcellular location">
    <subcellularLocation>
        <location evidence="1">Membrane</location>
        <topology evidence="1">Multi-pass membrane protein</topology>
    </subcellularLocation>
</comment>
<accession>A0ABW1I4W8</accession>
<sequence length="470" mass="46858">MTVTAPRTAAAVVPDARRTAGWDGRATLLGTALGVAVLAQGAFYAGPFTVVAALVAGAGLLALLGRTSTTRPASVAAACWAGFALWVLVRGLLDGTVAYAVPSSAVALLLAVALPVAAGLGGEGRRLLQAVALALAVVAAATAWIGTALHLSPLSMPSAGLWRAASVITYANAAGAALVTGLLLALVTLPASRPLLRRAVVAALLLGLAVTMSRGAVLALAVGLAVLVATAAGRRSLRGLLPVVPAVALPCAALLPALPEGAAPRPLLGLSGVVAGAAVLLAASRRRRAATASGLGALLLGLADLVTGPVWGPGPAVAVDAIADSRLTGASADRVDLARETLEHFASAPVTGVGPGLLDLTYVDHSGRLVHAWFTHLEYLQVAAETGLVGLALVLAGALALVVGALHRRTARRLPLRAAGALAVLAAFATQSALDFLWHVPALPLLVCLAVATLLPAPARTDTRTTKEPA</sequence>
<feature type="transmembrane region" description="Helical" evidence="5">
    <location>
        <begin position="290"/>
        <end position="311"/>
    </location>
</feature>
<feature type="domain" description="O-antigen ligase-related" evidence="6">
    <location>
        <begin position="270"/>
        <end position="395"/>
    </location>
</feature>
<dbReference type="RefSeq" id="WP_379564805.1">
    <property type="nucleotide sequence ID" value="NZ_JBHSQK010000010.1"/>
</dbReference>
<protein>
    <submittedName>
        <fullName evidence="7">O-antigen ligase family protein</fullName>
    </submittedName>
</protein>
<evidence type="ECO:0000256" key="3">
    <source>
        <dbReference type="ARBA" id="ARBA00022989"/>
    </source>
</evidence>
<keyword evidence="4 5" id="KW-0472">Membrane</keyword>
<feature type="transmembrane region" description="Helical" evidence="5">
    <location>
        <begin position="127"/>
        <end position="147"/>
    </location>
</feature>
<feature type="transmembrane region" description="Helical" evidence="5">
    <location>
        <begin position="216"/>
        <end position="233"/>
    </location>
</feature>
<feature type="transmembrane region" description="Helical" evidence="5">
    <location>
        <begin position="167"/>
        <end position="188"/>
    </location>
</feature>
<feature type="transmembrane region" description="Helical" evidence="5">
    <location>
        <begin position="42"/>
        <end position="63"/>
    </location>
</feature>
<keyword evidence="8" id="KW-1185">Reference proteome</keyword>
<evidence type="ECO:0000259" key="6">
    <source>
        <dbReference type="Pfam" id="PF04932"/>
    </source>
</evidence>
<keyword evidence="3 5" id="KW-1133">Transmembrane helix</keyword>
<feature type="transmembrane region" description="Helical" evidence="5">
    <location>
        <begin position="414"/>
        <end position="430"/>
    </location>
</feature>
<evidence type="ECO:0000256" key="5">
    <source>
        <dbReference type="SAM" id="Phobius"/>
    </source>
</evidence>
<keyword evidence="7" id="KW-0436">Ligase</keyword>
<dbReference type="InterPro" id="IPR007016">
    <property type="entry name" value="O-antigen_ligase-rel_domated"/>
</dbReference>
<feature type="transmembrane region" description="Helical" evidence="5">
    <location>
        <begin position="99"/>
        <end position="120"/>
    </location>
</feature>